<dbReference type="Proteomes" id="UP000285349">
    <property type="component" value="Unassembled WGS sequence"/>
</dbReference>
<reference evidence="1 2" key="1">
    <citation type="submission" date="2016-10" db="EMBL/GenBank/DDBJ databases">
        <title>Comparative genome analysis of multiple Pseudomonas spp. focuses on biocontrol and plant growth promoting traits.</title>
        <authorList>
            <person name="Tao X.-Y."/>
            <person name="Taylor C.G."/>
        </authorList>
    </citation>
    <scope>NUCLEOTIDE SEQUENCE [LARGE SCALE GENOMIC DNA]</scope>
    <source>
        <strain evidence="1 2">37A10</strain>
    </source>
</reference>
<evidence type="ECO:0000313" key="2">
    <source>
        <dbReference type="Proteomes" id="UP000285349"/>
    </source>
</evidence>
<protein>
    <submittedName>
        <fullName evidence="1">Histidine kinase</fullName>
    </submittedName>
</protein>
<dbReference type="SUPFAM" id="SSF52172">
    <property type="entry name" value="CheY-like"/>
    <property type="match status" value="1"/>
</dbReference>
<evidence type="ECO:0000313" key="1">
    <source>
        <dbReference type="EMBL" id="RON51421.1"/>
    </source>
</evidence>
<dbReference type="RefSeq" id="WP_123508436.1">
    <property type="nucleotide sequence ID" value="NZ_MOBQ01000004.1"/>
</dbReference>
<keyword evidence="1" id="KW-0418">Kinase</keyword>
<gene>
    <name evidence="1" type="ORF">BK666_04035</name>
</gene>
<name>A0A423KF67_9PSED</name>
<proteinExistence type="predicted"/>
<dbReference type="GO" id="GO:0016301">
    <property type="term" value="F:kinase activity"/>
    <property type="evidence" value="ECO:0007669"/>
    <property type="project" value="UniProtKB-KW"/>
</dbReference>
<keyword evidence="1" id="KW-0808">Transferase</keyword>
<comment type="caution">
    <text evidence="1">The sequence shown here is derived from an EMBL/GenBank/DDBJ whole genome shotgun (WGS) entry which is preliminary data.</text>
</comment>
<organism evidence="1 2">
    <name type="scientific">Pseudomonas frederiksbergensis</name>
    <dbReference type="NCBI Taxonomy" id="104087"/>
    <lineage>
        <taxon>Bacteria</taxon>
        <taxon>Pseudomonadati</taxon>
        <taxon>Pseudomonadota</taxon>
        <taxon>Gammaproteobacteria</taxon>
        <taxon>Pseudomonadales</taxon>
        <taxon>Pseudomonadaceae</taxon>
        <taxon>Pseudomonas</taxon>
    </lineage>
</organism>
<accession>A0A423KF67</accession>
<sequence length="138" mass="15388">MADPRLRILLVDEEHSRRMNIEKNLAGLGYSRVAPLASLRELLSVIDNALHTFDLLVINQPLLSGAGPISEQWVRNCPDIRHLLVYQEADLQFFLAGNSANSSMSFSLSCLPDQQSIRQVMSFVDQTEGSCRHAVHGN</sequence>
<dbReference type="InterPro" id="IPR011006">
    <property type="entry name" value="CheY-like_superfamily"/>
</dbReference>
<dbReference type="OrthoDB" id="7028668at2"/>
<dbReference type="AlphaFoldDB" id="A0A423KF67"/>
<dbReference type="EMBL" id="MOBQ01000004">
    <property type="protein sequence ID" value="RON51421.1"/>
    <property type="molecule type" value="Genomic_DNA"/>
</dbReference>